<name>A0ACB9RGR5_9MYRT</name>
<accession>A0ACB9RGR5</accession>
<keyword evidence="2" id="KW-1185">Reference proteome</keyword>
<dbReference type="Proteomes" id="UP001057402">
    <property type="component" value="Chromosome 4"/>
</dbReference>
<reference evidence="2" key="1">
    <citation type="journal article" date="2023" name="Front. Plant Sci.">
        <title>Chromosomal-level genome assembly of Melastoma candidum provides insights into trichome evolution.</title>
        <authorList>
            <person name="Zhong Y."/>
            <person name="Wu W."/>
            <person name="Sun C."/>
            <person name="Zou P."/>
            <person name="Liu Y."/>
            <person name="Dai S."/>
            <person name="Zhou R."/>
        </authorList>
    </citation>
    <scope>NUCLEOTIDE SEQUENCE [LARGE SCALE GENOMIC DNA]</scope>
</reference>
<sequence>MTTSDVTQNCRNKNFPQVFSKWWAEFKAVFGQSFNMEGIVCSVGVFFKNPYLAQPHVKVQDVRALIGVSSSGGVHRCGV</sequence>
<protein>
    <submittedName>
        <fullName evidence="1">Uncharacterized protein</fullName>
    </submittedName>
</protein>
<comment type="caution">
    <text evidence="1">The sequence shown here is derived from an EMBL/GenBank/DDBJ whole genome shotgun (WGS) entry which is preliminary data.</text>
</comment>
<organism evidence="1 2">
    <name type="scientific">Melastoma candidum</name>
    <dbReference type="NCBI Taxonomy" id="119954"/>
    <lineage>
        <taxon>Eukaryota</taxon>
        <taxon>Viridiplantae</taxon>
        <taxon>Streptophyta</taxon>
        <taxon>Embryophyta</taxon>
        <taxon>Tracheophyta</taxon>
        <taxon>Spermatophyta</taxon>
        <taxon>Magnoliopsida</taxon>
        <taxon>eudicotyledons</taxon>
        <taxon>Gunneridae</taxon>
        <taxon>Pentapetalae</taxon>
        <taxon>rosids</taxon>
        <taxon>malvids</taxon>
        <taxon>Myrtales</taxon>
        <taxon>Melastomataceae</taxon>
        <taxon>Melastomatoideae</taxon>
        <taxon>Melastomateae</taxon>
        <taxon>Melastoma</taxon>
    </lineage>
</organism>
<evidence type="ECO:0000313" key="1">
    <source>
        <dbReference type="EMBL" id="KAI4378361.1"/>
    </source>
</evidence>
<dbReference type="EMBL" id="CM042883">
    <property type="protein sequence ID" value="KAI4378361.1"/>
    <property type="molecule type" value="Genomic_DNA"/>
</dbReference>
<proteinExistence type="predicted"/>
<evidence type="ECO:0000313" key="2">
    <source>
        <dbReference type="Proteomes" id="UP001057402"/>
    </source>
</evidence>
<gene>
    <name evidence="1" type="ORF">MLD38_015852</name>
</gene>